<protein>
    <submittedName>
        <fullName evidence="2">Uncharacterized protein</fullName>
    </submittedName>
</protein>
<evidence type="ECO:0000313" key="3">
    <source>
        <dbReference type="Proteomes" id="UP000010321"/>
    </source>
</evidence>
<keyword evidence="3" id="KW-1185">Reference proteome</keyword>
<keyword evidence="1" id="KW-0812">Transmembrane</keyword>
<sequence length="58" mass="6706">MFPVDYNRKYGGVFFLSLKDKEIIVWMIGSVIGFYFFPYLKGERRGNGGKEGEKGCFL</sequence>
<comment type="caution">
    <text evidence="2">The sequence shown here is derived from an EMBL/GenBank/DDBJ whole genome shotgun (WGS) entry which is preliminary data.</text>
</comment>
<feature type="transmembrane region" description="Helical" evidence="1">
    <location>
        <begin position="23"/>
        <end position="40"/>
    </location>
</feature>
<proteinExistence type="predicted"/>
<reference evidence="2 3" key="1">
    <citation type="submission" date="2011-02" db="EMBL/GenBank/DDBJ databases">
        <authorList>
            <person name="Weinstock G."/>
            <person name="Sodergren E."/>
            <person name="Clifton S."/>
            <person name="Fulton L."/>
            <person name="Fulton B."/>
            <person name="Courtney L."/>
            <person name="Fronick C."/>
            <person name="Harrison M."/>
            <person name="Strong C."/>
            <person name="Farmer C."/>
            <person name="Delahaunty K."/>
            <person name="Markovic C."/>
            <person name="Hall O."/>
            <person name="Minx P."/>
            <person name="Tomlinson C."/>
            <person name="Mitreva M."/>
            <person name="Hou S."/>
            <person name="Chen J."/>
            <person name="Wollam A."/>
            <person name="Pepin K.H."/>
            <person name="Johnson M."/>
            <person name="Bhonagiri V."/>
            <person name="Zhang X."/>
            <person name="Suruliraj S."/>
            <person name="Warren W."/>
            <person name="Chinwalla A."/>
            <person name="Mardis E.R."/>
            <person name="Wilson R.K."/>
        </authorList>
    </citation>
    <scope>NUCLEOTIDE SEQUENCE [LARGE SCALE GENOMIC DNA]</scope>
    <source>
        <strain evidence="2 3">YIT 12056</strain>
    </source>
</reference>
<keyword evidence="1" id="KW-1133">Transmembrane helix</keyword>
<dbReference type="EMBL" id="AFBM01000008">
    <property type="protein sequence ID" value="EGF53390.1"/>
    <property type="molecule type" value="Genomic_DNA"/>
</dbReference>
<evidence type="ECO:0000313" key="2">
    <source>
        <dbReference type="EMBL" id="EGF53390.1"/>
    </source>
</evidence>
<accession>A0ABN0CQW3</accession>
<keyword evidence="1" id="KW-0472">Membrane</keyword>
<evidence type="ECO:0000256" key="1">
    <source>
        <dbReference type="SAM" id="Phobius"/>
    </source>
</evidence>
<gene>
    <name evidence="2" type="ORF">HMPREF9445_00906</name>
</gene>
<organism evidence="2 3">
    <name type="scientific">Bacteroides clarus YIT 12056</name>
    <dbReference type="NCBI Taxonomy" id="762984"/>
    <lineage>
        <taxon>Bacteria</taxon>
        <taxon>Pseudomonadati</taxon>
        <taxon>Bacteroidota</taxon>
        <taxon>Bacteroidia</taxon>
        <taxon>Bacteroidales</taxon>
        <taxon>Bacteroidaceae</taxon>
        <taxon>Bacteroides</taxon>
    </lineage>
</organism>
<dbReference type="Proteomes" id="UP000010321">
    <property type="component" value="Unassembled WGS sequence"/>
</dbReference>
<name>A0ABN0CQW3_9BACE</name>